<dbReference type="InterPro" id="IPR015590">
    <property type="entry name" value="Aldehyde_DH_dom"/>
</dbReference>
<dbReference type="UniPathway" id="UPA00098">
    <property type="reaction ID" value="UER00360"/>
</dbReference>
<dbReference type="InterPro" id="IPR000965">
    <property type="entry name" value="GPR_dom"/>
</dbReference>
<comment type="catalytic activity">
    <reaction evidence="6 7">
        <text>L-glutamate 5-semialdehyde + phosphate + NADP(+) = L-glutamyl 5-phosphate + NADPH + H(+)</text>
        <dbReference type="Rhea" id="RHEA:19541"/>
        <dbReference type="ChEBI" id="CHEBI:15378"/>
        <dbReference type="ChEBI" id="CHEBI:43474"/>
        <dbReference type="ChEBI" id="CHEBI:57783"/>
        <dbReference type="ChEBI" id="CHEBI:58066"/>
        <dbReference type="ChEBI" id="CHEBI:58274"/>
        <dbReference type="ChEBI" id="CHEBI:58349"/>
        <dbReference type="EC" id="1.2.1.41"/>
    </reaction>
</comment>
<accession>A0A1G9WPT6</accession>
<evidence type="ECO:0000256" key="4">
    <source>
        <dbReference type="ARBA" id="ARBA00022857"/>
    </source>
</evidence>
<dbReference type="InterPro" id="IPR020593">
    <property type="entry name" value="G-glutamylP_reductase_CS"/>
</dbReference>
<dbReference type="OrthoDB" id="9809970at2"/>
<gene>
    <name evidence="7" type="primary">proA</name>
    <name evidence="9" type="ORF">SAMN05216544_1285</name>
</gene>
<dbReference type="Proteomes" id="UP000187651">
    <property type="component" value="Unassembled WGS sequence"/>
</dbReference>
<keyword evidence="5 7" id="KW-0560">Oxidoreductase</keyword>
<dbReference type="EC" id="1.2.1.41" evidence="7"/>
<dbReference type="PANTHER" id="PTHR11063:SF8">
    <property type="entry name" value="DELTA-1-PYRROLINE-5-CARBOXYLATE SYNTHASE"/>
    <property type="match status" value="1"/>
</dbReference>
<evidence type="ECO:0000259" key="8">
    <source>
        <dbReference type="Pfam" id="PF00171"/>
    </source>
</evidence>
<dbReference type="Pfam" id="PF00171">
    <property type="entry name" value="Aldedh"/>
    <property type="match status" value="1"/>
</dbReference>
<evidence type="ECO:0000256" key="5">
    <source>
        <dbReference type="ARBA" id="ARBA00023002"/>
    </source>
</evidence>
<dbReference type="PIRSF" id="PIRSF000151">
    <property type="entry name" value="GPR"/>
    <property type="match status" value="1"/>
</dbReference>
<evidence type="ECO:0000256" key="1">
    <source>
        <dbReference type="ARBA" id="ARBA00004985"/>
    </source>
</evidence>
<dbReference type="NCBIfam" id="TIGR00407">
    <property type="entry name" value="proA"/>
    <property type="match status" value="1"/>
</dbReference>
<dbReference type="GO" id="GO:0050661">
    <property type="term" value="F:NADP binding"/>
    <property type="evidence" value="ECO:0007669"/>
    <property type="project" value="InterPro"/>
</dbReference>
<evidence type="ECO:0000313" key="9">
    <source>
        <dbReference type="EMBL" id="SDM86196.1"/>
    </source>
</evidence>
<comment type="pathway">
    <text evidence="1 7">Amino-acid biosynthesis; L-proline biosynthesis; L-glutamate 5-semialdehyde from L-glutamate: step 2/2.</text>
</comment>
<evidence type="ECO:0000256" key="2">
    <source>
        <dbReference type="ARBA" id="ARBA00022605"/>
    </source>
</evidence>
<dbReference type="NCBIfam" id="NF001221">
    <property type="entry name" value="PRK00197.1"/>
    <property type="match status" value="1"/>
</dbReference>
<dbReference type="PROSITE" id="PS01223">
    <property type="entry name" value="PROA"/>
    <property type="match status" value="1"/>
</dbReference>
<name>A0A1G9WPT6_9FIRM</name>
<keyword evidence="10" id="KW-1185">Reference proteome</keyword>
<dbReference type="SUPFAM" id="SSF53720">
    <property type="entry name" value="ALDH-like"/>
    <property type="match status" value="1"/>
</dbReference>
<feature type="domain" description="Aldehyde dehydrogenase" evidence="8">
    <location>
        <begin position="7"/>
        <end position="283"/>
    </location>
</feature>
<dbReference type="FunFam" id="3.40.309.10:FF:000006">
    <property type="entry name" value="Gamma-glutamyl phosphate reductase"/>
    <property type="match status" value="1"/>
</dbReference>
<comment type="subcellular location">
    <subcellularLocation>
        <location evidence="7">Cytoplasm</location>
    </subcellularLocation>
</comment>
<dbReference type="Gene3D" id="3.40.309.10">
    <property type="entry name" value="Aldehyde Dehydrogenase, Chain A, domain 2"/>
    <property type="match status" value="1"/>
</dbReference>
<evidence type="ECO:0000256" key="7">
    <source>
        <dbReference type="HAMAP-Rule" id="MF_00412"/>
    </source>
</evidence>
<keyword evidence="2 7" id="KW-0028">Amino-acid biosynthesis</keyword>
<dbReference type="GO" id="GO:0005737">
    <property type="term" value="C:cytoplasm"/>
    <property type="evidence" value="ECO:0007669"/>
    <property type="project" value="UniProtKB-SubCell"/>
</dbReference>
<proteinExistence type="inferred from homology"/>
<dbReference type="InterPro" id="IPR016162">
    <property type="entry name" value="Ald_DH_N"/>
</dbReference>
<dbReference type="GO" id="GO:0055129">
    <property type="term" value="P:L-proline biosynthetic process"/>
    <property type="evidence" value="ECO:0007669"/>
    <property type="project" value="UniProtKB-UniRule"/>
</dbReference>
<sequence length="435" mass="47424">MSIREDVTRMKSVAAELASSSIELRNKALKMVAENLRKNADKIFKANEIDIANANANGVQESVLKRLKFDNHKLEDVIDGINQLIGLEDPVGKVTLNRELDEGLVLKRVTCPIGIIGVIFEARPDALVQIASLCIKSGNCAILKGGKETAESNRCLFGVIREAIVEAGLPEICLIQAEAHSEIDELLKCDGLVDLLIPRGSNAFVQYIMNNTKIPVMGHADGICHIFIDKDADLAKAIPIVVDAKTQYSAACNAVETVLVHSEIAAKALPVLVRALNEAKVVVNADAYTTNVYNAYKEDSDVEVHVIEDDAYNVEYLRYELGIKIVENVDEAIAHINKFGSHHTDSIITENQATADKFQNMVDSAGVYHNASTRFADGFRYGFGAEVGISTSKIHARGPVGLEGLVTYKYKLTGNGQIVTDYASGIKTFKHKDLD</sequence>
<organism evidence="9 10">
    <name type="scientific">Lachnospira pectinoschiza</name>
    <dbReference type="NCBI Taxonomy" id="28052"/>
    <lineage>
        <taxon>Bacteria</taxon>
        <taxon>Bacillati</taxon>
        <taxon>Bacillota</taxon>
        <taxon>Clostridia</taxon>
        <taxon>Lachnospirales</taxon>
        <taxon>Lachnospiraceae</taxon>
        <taxon>Lachnospira</taxon>
    </lineage>
</organism>
<dbReference type="InterPro" id="IPR012134">
    <property type="entry name" value="Glu-5-SA_DH"/>
</dbReference>
<keyword evidence="7" id="KW-0963">Cytoplasm</keyword>
<dbReference type="Gene3D" id="3.40.605.10">
    <property type="entry name" value="Aldehyde Dehydrogenase, Chain A, domain 1"/>
    <property type="match status" value="1"/>
</dbReference>
<evidence type="ECO:0000256" key="6">
    <source>
        <dbReference type="ARBA" id="ARBA00049024"/>
    </source>
</evidence>
<reference evidence="10" key="1">
    <citation type="submission" date="2016-10" db="EMBL/GenBank/DDBJ databases">
        <authorList>
            <person name="Varghese N."/>
            <person name="Submissions S."/>
        </authorList>
    </citation>
    <scope>NUCLEOTIDE SEQUENCE [LARGE SCALE GENOMIC DNA]</scope>
    <source>
        <strain evidence="10">M83</strain>
    </source>
</reference>
<dbReference type="GO" id="GO:0004350">
    <property type="term" value="F:glutamate-5-semialdehyde dehydrogenase activity"/>
    <property type="evidence" value="ECO:0007669"/>
    <property type="project" value="UniProtKB-UniRule"/>
</dbReference>
<dbReference type="AlphaFoldDB" id="A0A1G9WPT6"/>
<dbReference type="InterPro" id="IPR016161">
    <property type="entry name" value="Ald_DH/histidinol_DH"/>
</dbReference>
<dbReference type="PANTHER" id="PTHR11063">
    <property type="entry name" value="GLUTAMATE SEMIALDEHYDE DEHYDROGENASE"/>
    <property type="match status" value="1"/>
</dbReference>
<evidence type="ECO:0000256" key="3">
    <source>
        <dbReference type="ARBA" id="ARBA00022650"/>
    </source>
</evidence>
<dbReference type="HAMAP" id="MF_00412">
    <property type="entry name" value="ProA"/>
    <property type="match status" value="1"/>
</dbReference>
<comment type="function">
    <text evidence="7">Catalyzes the NADPH-dependent reduction of L-glutamate 5-phosphate into L-glutamate 5-semialdehyde and phosphate. The product spontaneously undergoes cyclization to form 1-pyrroline-5-carboxylate.</text>
</comment>
<evidence type="ECO:0000313" key="10">
    <source>
        <dbReference type="Proteomes" id="UP000187651"/>
    </source>
</evidence>
<dbReference type="EMBL" id="FNHZ01000003">
    <property type="protein sequence ID" value="SDM86196.1"/>
    <property type="molecule type" value="Genomic_DNA"/>
</dbReference>
<dbReference type="InterPro" id="IPR016163">
    <property type="entry name" value="Ald_DH_C"/>
</dbReference>
<keyword evidence="3 7" id="KW-0641">Proline biosynthesis</keyword>
<protein>
    <recommendedName>
        <fullName evidence="7">Gamma-glutamyl phosphate reductase</fullName>
        <shortName evidence="7">GPR</shortName>
        <ecNumber evidence="7">1.2.1.41</ecNumber>
    </recommendedName>
    <alternativeName>
        <fullName evidence="7">Glutamate-5-semialdehyde dehydrogenase</fullName>
    </alternativeName>
    <alternativeName>
        <fullName evidence="7">Glutamyl-gamma-semialdehyde dehydrogenase</fullName>
        <shortName evidence="7">GSA dehydrogenase</shortName>
    </alternativeName>
</protein>
<keyword evidence="4 7" id="KW-0521">NADP</keyword>
<dbReference type="CDD" id="cd07079">
    <property type="entry name" value="ALDH_F18-19_ProA-GPR"/>
    <property type="match status" value="1"/>
</dbReference>
<dbReference type="RefSeq" id="WP_074521448.1">
    <property type="nucleotide sequence ID" value="NZ_FNHZ01000003.1"/>
</dbReference>
<comment type="similarity">
    <text evidence="7">Belongs to the gamma-glutamyl phosphate reductase family.</text>
</comment>